<evidence type="ECO:0000256" key="4">
    <source>
        <dbReference type="ARBA" id="ARBA00023295"/>
    </source>
</evidence>
<evidence type="ECO:0000256" key="3">
    <source>
        <dbReference type="ARBA" id="ARBA00022801"/>
    </source>
</evidence>
<evidence type="ECO:0000259" key="5">
    <source>
        <dbReference type="Pfam" id="PF16875"/>
    </source>
</evidence>
<evidence type="ECO:0000313" key="7">
    <source>
        <dbReference type="Proteomes" id="UP001222118"/>
    </source>
</evidence>
<sequence length="669" mass="74927">MNEQVERDVIAVSTSRISDWHWRIVWAENALDIVLRDQSDNHVNGVNALYTRLGTSKDDPAKDRDAVFAFPDALRRNDADYRIGFDRLPVSWDKMDVNELPRGLAVTLSSTRFDLRAELLFAIHPSGVLVKDTKLIHTGTTAPLLLTSAPSFAFTLTDPVERAVLLSGEWGEETQVNRVSLQHVPINLESRAGKTGFEYNPWIALEADQTTIVAQLSWSGNWNMSARRGPGVTHLGGGVHEISFSHALHANQELVLPRATILRVVGDLNRATQCLHDYRRAERPNGQRNVPVQFNSWYPYPGEPNVADMMDFVPIAKKMQCEVFVLDAGWYTTDQEDPDESWWTRTGDWTVNNRLFPNGLEELSQACEQAGLQFGIWFEPEAISPSAYIRRNHPEWLHHVDGRAPSPNERAIVNLGIEDARQFALERILKILRVTNAKWMKWDFNTDMRQGGWADLYTGVKDADPVVAHYQGLYRLQDEIRAAMPELTLEMCAGGGGRFDAAIMKHAHTNWMSDQKQPLRNLAIHFGSQLAHAPVECNDWLIEWPPNSIAGHMSRGAQPDERGDIAFRLRVAMLGSLGISAPVSQWSEAEIETAARHVDFYKQHVRPRVNNADQYQLTAAPPLDGNGDWAAIWYADKDASGGVGFSSDLLARPRSGFVSLGSAPHGSIV</sequence>
<protein>
    <recommendedName>
        <fullName evidence="2">alpha-galactosidase</fullName>
        <ecNumber evidence="2">3.2.1.22</ecNumber>
    </recommendedName>
</protein>
<evidence type="ECO:0000256" key="2">
    <source>
        <dbReference type="ARBA" id="ARBA00012755"/>
    </source>
</evidence>
<dbReference type="InterPro" id="IPR031704">
    <property type="entry name" value="Glyco_hydro_36_N"/>
</dbReference>
<feature type="domain" description="Glycosyl hydrolase family 36 N-terminal" evidence="5">
    <location>
        <begin position="86"/>
        <end position="248"/>
    </location>
</feature>
<dbReference type="EMBL" id="CP118247">
    <property type="protein sequence ID" value="WDR05540.1"/>
    <property type="molecule type" value="Genomic_DNA"/>
</dbReference>
<reference evidence="6 7" key="1">
    <citation type="submission" date="2023-02" db="EMBL/GenBank/DDBJ databases">
        <title>Devosia chondri sp. nov., isolated from the phycosphere of marine algae.</title>
        <authorList>
            <person name="Kim J.M."/>
            <person name="Lee J.K."/>
            <person name="Choi B.J."/>
            <person name="Bayburt H."/>
            <person name="Jeon C.O."/>
        </authorList>
    </citation>
    <scope>NUCLEOTIDE SEQUENCE [LARGE SCALE GENOMIC DNA]</scope>
    <source>
        <strain evidence="6 7">G2-5</strain>
    </source>
</reference>
<dbReference type="Proteomes" id="UP001222118">
    <property type="component" value="Chromosome"/>
</dbReference>
<dbReference type="PANTHER" id="PTHR43053:SF3">
    <property type="entry name" value="ALPHA-GALACTOSIDASE C-RELATED"/>
    <property type="match status" value="1"/>
</dbReference>
<proteinExistence type="predicted"/>
<organism evidence="6 7">
    <name type="scientific">Devosia rhodophyticola</name>
    <dbReference type="NCBI Taxonomy" id="3026423"/>
    <lineage>
        <taxon>Bacteria</taxon>
        <taxon>Pseudomonadati</taxon>
        <taxon>Pseudomonadota</taxon>
        <taxon>Alphaproteobacteria</taxon>
        <taxon>Hyphomicrobiales</taxon>
        <taxon>Devosiaceae</taxon>
        <taxon>Devosia</taxon>
    </lineage>
</organism>
<comment type="catalytic activity">
    <reaction evidence="1">
        <text>Hydrolysis of terminal, non-reducing alpha-D-galactose residues in alpha-D-galactosides, including galactose oligosaccharides, galactomannans and galactolipids.</text>
        <dbReference type="EC" id="3.2.1.22"/>
    </reaction>
</comment>
<gene>
    <name evidence="6" type="ORF">PSQ90_14875</name>
</gene>
<dbReference type="InterPro" id="IPR050985">
    <property type="entry name" value="Alpha-glycosidase_related"/>
</dbReference>
<keyword evidence="4 6" id="KW-0326">Glycosidase</keyword>
<keyword evidence="7" id="KW-1185">Reference proteome</keyword>
<dbReference type="RefSeq" id="WP_282211059.1">
    <property type="nucleotide sequence ID" value="NZ_CP118247.1"/>
</dbReference>
<dbReference type="Gene3D" id="3.20.20.70">
    <property type="entry name" value="Aldolase class I"/>
    <property type="match status" value="1"/>
</dbReference>
<dbReference type="PANTHER" id="PTHR43053">
    <property type="entry name" value="GLYCOSIDASE FAMILY 31"/>
    <property type="match status" value="1"/>
</dbReference>
<dbReference type="GO" id="GO:0004557">
    <property type="term" value="F:alpha-galactosidase activity"/>
    <property type="evidence" value="ECO:0007669"/>
    <property type="project" value="UniProtKB-EC"/>
</dbReference>
<dbReference type="InterPro" id="IPR038417">
    <property type="entry name" value="Alpga-gal_N_sf"/>
</dbReference>
<dbReference type="EC" id="3.2.1.22" evidence="2"/>
<dbReference type="PRINTS" id="PR00743">
    <property type="entry name" value="GLHYDRLASE36"/>
</dbReference>
<dbReference type="InterPro" id="IPR013785">
    <property type="entry name" value="Aldolase_TIM"/>
</dbReference>
<evidence type="ECO:0000256" key="1">
    <source>
        <dbReference type="ARBA" id="ARBA00001255"/>
    </source>
</evidence>
<dbReference type="Gene3D" id="2.70.98.60">
    <property type="entry name" value="alpha-galactosidase from lactobacil brevis"/>
    <property type="match status" value="1"/>
</dbReference>
<dbReference type="Pfam" id="PF02065">
    <property type="entry name" value="Melibiase"/>
    <property type="match status" value="1"/>
</dbReference>
<dbReference type="InterPro" id="IPR002252">
    <property type="entry name" value="Glyco_hydro_36"/>
</dbReference>
<evidence type="ECO:0000313" key="6">
    <source>
        <dbReference type="EMBL" id="WDR05540.1"/>
    </source>
</evidence>
<dbReference type="SUPFAM" id="SSF51445">
    <property type="entry name" value="(Trans)glycosidases"/>
    <property type="match status" value="1"/>
</dbReference>
<accession>A0ABY7YW02</accession>
<keyword evidence="3 6" id="KW-0378">Hydrolase</keyword>
<dbReference type="InterPro" id="IPR017853">
    <property type="entry name" value="GH"/>
</dbReference>
<name>A0ABY7YW02_9HYPH</name>
<dbReference type="CDD" id="cd14791">
    <property type="entry name" value="GH36"/>
    <property type="match status" value="1"/>
</dbReference>
<dbReference type="Pfam" id="PF16875">
    <property type="entry name" value="Glyco_hydro_36N"/>
    <property type="match status" value="1"/>
</dbReference>
<dbReference type="PIRSF" id="PIRSF005536">
    <property type="entry name" value="Agal"/>
    <property type="match status" value="1"/>
</dbReference>